<comment type="caution">
    <text evidence="2">The sequence shown here is derived from an EMBL/GenBank/DDBJ whole genome shotgun (WGS) entry which is preliminary data.</text>
</comment>
<dbReference type="Proteomes" id="UP001153148">
    <property type="component" value="Unassembled WGS sequence"/>
</dbReference>
<proteinExistence type="predicted"/>
<evidence type="ECO:0000313" key="2">
    <source>
        <dbReference type="EMBL" id="CAG2063359.1"/>
    </source>
</evidence>
<keyword evidence="3" id="KW-1185">Reference proteome</keyword>
<evidence type="ECO:0000256" key="1">
    <source>
        <dbReference type="SAM" id="SignalP"/>
    </source>
</evidence>
<feature type="signal peptide" evidence="1">
    <location>
        <begin position="1"/>
        <end position="32"/>
    </location>
</feature>
<gene>
    <name evidence="2" type="ORF">TPAB3V08_LOCUS10306</name>
</gene>
<protein>
    <submittedName>
        <fullName evidence="2">Uncharacterized protein</fullName>
    </submittedName>
</protein>
<dbReference type="EMBL" id="CAJPIN010025864">
    <property type="protein sequence ID" value="CAG2063359.1"/>
    <property type="molecule type" value="Genomic_DNA"/>
</dbReference>
<reference evidence="2" key="1">
    <citation type="submission" date="2021-03" db="EMBL/GenBank/DDBJ databases">
        <authorList>
            <person name="Tran Van P."/>
        </authorList>
    </citation>
    <scope>NUCLEOTIDE SEQUENCE</scope>
</reference>
<organism evidence="2 3">
    <name type="scientific">Timema podura</name>
    <name type="common">Walking stick</name>
    <dbReference type="NCBI Taxonomy" id="61482"/>
    <lineage>
        <taxon>Eukaryota</taxon>
        <taxon>Metazoa</taxon>
        <taxon>Ecdysozoa</taxon>
        <taxon>Arthropoda</taxon>
        <taxon>Hexapoda</taxon>
        <taxon>Insecta</taxon>
        <taxon>Pterygota</taxon>
        <taxon>Neoptera</taxon>
        <taxon>Polyneoptera</taxon>
        <taxon>Phasmatodea</taxon>
        <taxon>Timematodea</taxon>
        <taxon>Timematoidea</taxon>
        <taxon>Timematidae</taxon>
        <taxon>Timema</taxon>
    </lineage>
</organism>
<accession>A0ABN7P8F4</accession>
<feature type="chain" id="PRO_5047163349" evidence="1">
    <location>
        <begin position="33"/>
        <end position="66"/>
    </location>
</feature>
<keyword evidence="1" id="KW-0732">Signal</keyword>
<name>A0ABN7P8F4_TIMPD</name>
<sequence length="66" mass="7295">MSAEGVQFEKEPNRGRTMLVFLILMVAPLVASDGISQCAAPQSNSMKLYMTTRKNETGYTLAQVRL</sequence>
<feature type="non-terminal residue" evidence="2">
    <location>
        <position position="66"/>
    </location>
</feature>
<evidence type="ECO:0000313" key="3">
    <source>
        <dbReference type="Proteomes" id="UP001153148"/>
    </source>
</evidence>